<protein>
    <recommendedName>
        <fullName evidence="3">Nucleotide-binding protein GH975_11505</fullName>
    </recommendedName>
</protein>
<dbReference type="Proteomes" id="UP000388235">
    <property type="component" value="Chromosome"/>
</dbReference>
<sequence length="161" mass="18299">MPTFDIVSEIDTHELQNAVDQANKEVTTRFDFKGTQSSFDLKDGNVLLATESEFQLDQMYDMLTGKMTKRGIDIRCLNREDPELHLKSARQTITVKQGLESADAKKIVKLIKDEKLKVQASIQGDTVRVNGKKRDDLQTAIALLKEKDPVSLPLQYQNFRD</sequence>
<gene>
    <name evidence="4" type="ORF">GH975_11505</name>
</gene>
<dbReference type="GO" id="GO:0000166">
    <property type="term" value="F:nucleotide binding"/>
    <property type="evidence" value="ECO:0007669"/>
    <property type="project" value="UniProtKB-UniRule"/>
</dbReference>
<organism evidence="4 5">
    <name type="scientific">Litorivicinus lipolyticus</name>
    <dbReference type="NCBI Taxonomy" id="418701"/>
    <lineage>
        <taxon>Bacteria</taxon>
        <taxon>Pseudomonadati</taxon>
        <taxon>Pseudomonadota</taxon>
        <taxon>Gammaproteobacteria</taxon>
        <taxon>Oceanospirillales</taxon>
        <taxon>Litorivicinaceae</taxon>
        <taxon>Litorivicinus</taxon>
    </lineage>
</organism>
<evidence type="ECO:0000256" key="2">
    <source>
        <dbReference type="ARBA" id="ARBA00093450"/>
    </source>
</evidence>
<dbReference type="SUPFAM" id="SSF89963">
    <property type="entry name" value="YajQ-like"/>
    <property type="match status" value="2"/>
</dbReference>
<name>A0A5Q2QJB1_9GAMM</name>
<dbReference type="Gene3D" id="3.30.70.990">
    <property type="entry name" value="YajQ-like, domain 2"/>
    <property type="match status" value="1"/>
</dbReference>
<dbReference type="CDD" id="cd11740">
    <property type="entry name" value="YajQ_like"/>
    <property type="match status" value="1"/>
</dbReference>
<dbReference type="GO" id="GO:0005829">
    <property type="term" value="C:cytosol"/>
    <property type="evidence" value="ECO:0007669"/>
    <property type="project" value="TreeGrafter"/>
</dbReference>
<evidence type="ECO:0000313" key="5">
    <source>
        <dbReference type="Proteomes" id="UP000388235"/>
    </source>
</evidence>
<dbReference type="InterPro" id="IPR036183">
    <property type="entry name" value="YajQ-like_sf"/>
</dbReference>
<dbReference type="NCBIfam" id="NF003819">
    <property type="entry name" value="PRK05412.1"/>
    <property type="match status" value="1"/>
</dbReference>
<evidence type="ECO:0000256" key="1">
    <source>
        <dbReference type="ARBA" id="ARBA00022741"/>
    </source>
</evidence>
<dbReference type="EMBL" id="CP045871">
    <property type="protein sequence ID" value="QGG81155.1"/>
    <property type="molecule type" value="Genomic_DNA"/>
</dbReference>
<accession>A0A5Q2QJB1</accession>
<dbReference type="HAMAP" id="MF_00632">
    <property type="entry name" value="UPF0234"/>
    <property type="match status" value="1"/>
</dbReference>
<evidence type="ECO:0000313" key="4">
    <source>
        <dbReference type="EMBL" id="QGG81155.1"/>
    </source>
</evidence>
<dbReference type="InterPro" id="IPR035571">
    <property type="entry name" value="UPF0234-like_C"/>
</dbReference>
<reference evidence="4 5" key="1">
    <citation type="submission" date="2019-11" db="EMBL/GenBank/DDBJ databases">
        <authorList>
            <person name="Khan S.A."/>
            <person name="Jeon C.O."/>
            <person name="Chun B.H."/>
        </authorList>
    </citation>
    <scope>NUCLEOTIDE SEQUENCE [LARGE SCALE GENOMIC DNA]</scope>
    <source>
        <strain evidence="4 5">IMCC 1097</strain>
    </source>
</reference>
<dbReference type="PANTHER" id="PTHR30476">
    <property type="entry name" value="UPF0234 PROTEIN YAJQ"/>
    <property type="match status" value="1"/>
</dbReference>
<evidence type="ECO:0000256" key="3">
    <source>
        <dbReference type="HAMAP-Rule" id="MF_00632"/>
    </source>
</evidence>
<dbReference type="OrthoDB" id="9801447at2"/>
<keyword evidence="5" id="KW-1185">Reference proteome</keyword>
<comment type="function">
    <text evidence="3">Nucleotide-binding protein.</text>
</comment>
<dbReference type="AlphaFoldDB" id="A0A5Q2QJB1"/>
<proteinExistence type="inferred from homology"/>
<dbReference type="RefSeq" id="WP_153714658.1">
    <property type="nucleotide sequence ID" value="NZ_CP045871.1"/>
</dbReference>
<dbReference type="Pfam" id="PF04461">
    <property type="entry name" value="YajQ"/>
    <property type="match status" value="1"/>
</dbReference>
<dbReference type="PANTHER" id="PTHR30476:SF0">
    <property type="entry name" value="UPF0234 PROTEIN YAJQ"/>
    <property type="match status" value="1"/>
</dbReference>
<dbReference type="KEGG" id="llp:GH975_11505"/>
<dbReference type="Gene3D" id="3.30.70.860">
    <property type="match status" value="1"/>
</dbReference>
<dbReference type="InterPro" id="IPR007551">
    <property type="entry name" value="YajQ/Smlt4090-like"/>
</dbReference>
<keyword evidence="1 3" id="KW-0547">Nucleotide-binding</keyword>
<comment type="similarity">
    <text evidence="2 3">Belongs to the YajQ family.</text>
</comment>
<dbReference type="InterPro" id="IPR035570">
    <property type="entry name" value="UPF0234_N"/>
</dbReference>